<protein>
    <recommendedName>
        <fullName evidence="4">Transmembrane protein</fullName>
    </recommendedName>
</protein>
<evidence type="ECO:0000313" key="3">
    <source>
        <dbReference type="Proteomes" id="UP000683925"/>
    </source>
</evidence>
<keyword evidence="3" id="KW-1185">Reference proteome</keyword>
<organism evidence="2 3">
    <name type="scientific">Paramecium octaurelia</name>
    <dbReference type="NCBI Taxonomy" id="43137"/>
    <lineage>
        <taxon>Eukaryota</taxon>
        <taxon>Sar</taxon>
        <taxon>Alveolata</taxon>
        <taxon>Ciliophora</taxon>
        <taxon>Intramacronucleata</taxon>
        <taxon>Oligohymenophorea</taxon>
        <taxon>Peniculida</taxon>
        <taxon>Parameciidae</taxon>
        <taxon>Paramecium</taxon>
    </lineage>
</organism>
<name>A0A8S1UQT1_PAROT</name>
<feature type="transmembrane region" description="Helical" evidence="1">
    <location>
        <begin position="94"/>
        <end position="124"/>
    </location>
</feature>
<dbReference type="EMBL" id="CAJJDP010000048">
    <property type="protein sequence ID" value="CAD8166543.1"/>
    <property type="molecule type" value="Genomic_DNA"/>
</dbReference>
<comment type="caution">
    <text evidence="2">The sequence shown here is derived from an EMBL/GenBank/DDBJ whole genome shotgun (WGS) entry which is preliminary data.</text>
</comment>
<reference evidence="2" key="1">
    <citation type="submission" date="2021-01" db="EMBL/GenBank/DDBJ databases">
        <authorList>
            <consortium name="Genoscope - CEA"/>
            <person name="William W."/>
        </authorList>
    </citation>
    <scope>NUCLEOTIDE SEQUENCE</scope>
</reference>
<evidence type="ECO:0000313" key="2">
    <source>
        <dbReference type="EMBL" id="CAD8166543.1"/>
    </source>
</evidence>
<gene>
    <name evidence="2" type="ORF">POCTA_138.1.T0480210</name>
</gene>
<proteinExistence type="predicted"/>
<evidence type="ECO:0008006" key="4">
    <source>
        <dbReference type="Google" id="ProtNLM"/>
    </source>
</evidence>
<sequence length="468" mass="54904">MKILESRCQFQDGSISWFGIRDFSLFIDNIIEEYQCKDFNIQPFDGSFSNLYDCNFGYNNCVKGICINCLDGWYLDTQDICISVVIKNQCQMKFVMMITLFHMIIVIIASFLVHKIAFFVFLVFAKNVKKILFSYRRQVMVKTLLNKQKLIFFNNWDVFPDFLIIQDYQQDSLTECNKGSKFSPSKRQCVEICNCQDLVSLQNNDCYNFVQNCQLECLMLVLRDGSWLIINASKFAETIKSHYILMNSVMMEINLLMMDAMNVNFNADYFVNFAIRNQIVSYVNQISNWYIMHVNQYAVIKQSQMDQRNVMMEMILNMMVVMNVNFNVDLAVKFVNLANANEEIEPEQSECKNDCLVCDGDLCLEYQPDEILEIISFSSVEMELQPKTKNVMMEIGSIRMDVRINVKQKRIGIVQKPFHFQVNVSQWLKFRLQLFSIKFIKKPSAVEFYPAQINPMYFKYTALTTRSN</sequence>
<keyword evidence="1" id="KW-0472">Membrane</keyword>
<dbReference type="AlphaFoldDB" id="A0A8S1UQT1"/>
<keyword evidence="1" id="KW-1133">Transmembrane helix</keyword>
<keyword evidence="1" id="KW-0812">Transmembrane</keyword>
<accession>A0A8S1UQT1</accession>
<dbReference type="Proteomes" id="UP000683925">
    <property type="component" value="Unassembled WGS sequence"/>
</dbReference>
<evidence type="ECO:0000256" key="1">
    <source>
        <dbReference type="SAM" id="Phobius"/>
    </source>
</evidence>